<evidence type="ECO:0000313" key="2">
    <source>
        <dbReference type="EMBL" id="QIN79080.1"/>
    </source>
</evidence>
<feature type="compositionally biased region" description="Basic and acidic residues" evidence="1">
    <location>
        <begin position="141"/>
        <end position="150"/>
    </location>
</feature>
<evidence type="ECO:0000313" key="3">
    <source>
        <dbReference type="Proteomes" id="UP000502706"/>
    </source>
</evidence>
<dbReference type="InterPro" id="IPR023393">
    <property type="entry name" value="START-like_dom_sf"/>
</dbReference>
<feature type="compositionally biased region" description="Pro residues" evidence="1">
    <location>
        <begin position="154"/>
        <end position="167"/>
    </location>
</feature>
<sequence length="167" mass="18246">MADYERSMAIEAPPEDVFAWLADVDNLPGYLPPVTDASIEGPSAEGTPGRKVRMTLEFPNGSSFDAEGYLATDERERRMEWGAETERDYSGWLTVGNHGESGSEVVVHLSFGERSVEGDIQEGAPEDRDPVEEAMDATLESIRRQIEEGSGKVQPPPPPEGSQPPQN</sequence>
<feature type="region of interest" description="Disordered" evidence="1">
    <location>
        <begin position="114"/>
        <end position="167"/>
    </location>
</feature>
<dbReference type="KEGG" id="rmar:GBA65_11730"/>
<proteinExistence type="predicted"/>
<gene>
    <name evidence="2" type="ORF">GBA65_11730</name>
</gene>
<name>A0A6G8PY14_9ACTN</name>
<accession>A0A6G8PY14</accession>
<protein>
    <recommendedName>
        <fullName evidence="4">SRPBCC family protein</fullName>
    </recommendedName>
</protein>
<organism evidence="2 3">
    <name type="scientific">Rubrobacter marinus</name>
    <dbReference type="NCBI Taxonomy" id="2653852"/>
    <lineage>
        <taxon>Bacteria</taxon>
        <taxon>Bacillati</taxon>
        <taxon>Actinomycetota</taxon>
        <taxon>Rubrobacteria</taxon>
        <taxon>Rubrobacterales</taxon>
        <taxon>Rubrobacteraceae</taxon>
        <taxon>Rubrobacter</taxon>
    </lineage>
</organism>
<evidence type="ECO:0000256" key="1">
    <source>
        <dbReference type="SAM" id="MobiDB-lite"/>
    </source>
</evidence>
<dbReference type="RefSeq" id="WP_166396741.1">
    <property type="nucleotide sequence ID" value="NZ_CP045121.1"/>
</dbReference>
<dbReference type="Pfam" id="PF10604">
    <property type="entry name" value="Polyketide_cyc2"/>
    <property type="match status" value="1"/>
</dbReference>
<dbReference type="AlphaFoldDB" id="A0A6G8PY14"/>
<evidence type="ECO:0008006" key="4">
    <source>
        <dbReference type="Google" id="ProtNLM"/>
    </source>
</evidence>
<dbReference type="InterPro" id="IPR019587">
    <property type="entry name" value="Polyketide_cyclase/dehydratase"/>
</dbReference>
<dbReference type="Proteomes" id="UP000502706">
    <property type="component" value="Chromosome"/>
</dbReference>
<reference evidence="2 3" key="1">
    <citation type="submission" date="2019-10" db="EMBL/GenBank/DDBJ databases">
        <title>Rubrobacter sp nov SCSIO 52915 isolated from a deep-sea sediment in the South China Sea.</title>
        <authorList>
            <person name="Chen R.W."/>
        </authorList>
    </citation>
    <scope>NUCLEOTIDE SEQUENCE [LARGE SCALE GENOMIC DNA]</scope>
    <source>
        <strain evidence="2 3">SCSIO 52915</strain>
    </source>
</reference>
<keyword evidence="3" id="KW-1185">Reference proteome</keyword>
<dbReference type="SUPFAM" id="SSF55961">
    <property type="entry name" value="Bet v1-like"/>
    <property type="match status" value="1"/>
</dbReference>
<dbReference type="Gene3D" id="3.30.530.20">
    <property type="match status" value="1"/>
</dbReference>
<dbReference type="EMBL" id="CP045121">
    <property type="protein sequence ID" value="QIN79080.1"/>
    <property type="molecule type" value="Genomic_DNA"/>
</dbReference>